<dbReference type="PROSITE" id="PS50931">
    <property type="entry name" value="HTH_LYSR"/>
    <property type="match status" value="1"/>
</dbReference>
<dbReference type="PANTHER" id="PTHR30427">
    <property type="entry name" value="TRANSCRIPTIONAL ACTIVATOR PROTEIN LYSR"/>
    <property type="match status" value="1"/>
</dbReference>
<dbReference type="SUPFAM" id="SSF53850">
    <property type="entry name" value="Periplasmic binding protein-like II"/>
    <property type="match status" value="1"/>
</dbReference>
<dbReference type="PRINTS" id="PR00039">
    <property type="entry name" value="HTHLYSR"/>
</dbReference>
<evidence type="ECO:0000256" key="4">
    <source>
        <dbReference type="ARBA" id="ARBA00023159"/>
    </source>
</evidence>
<comment type="similarity">
    <text evidence="1">Belongs to the LysR transcriptional regulatory family.</text>
</comment>
<feature type="domain" description="HTH lysR-type" evidence="6">
    <location>
        <begin position="5"/>
        <end position="62"/>
    </location>
</feature>
<dbReference type="RefSeq" id="WP_306838750.1">
    <property type="nucleotide sequence ID" value="NZ_JAUSRF010000019.1"/>
</dbReference>
<dbReference type="Gene3D" id="3.40.190.290">
    <property type="match status" value="1"/>
</dbReference>
<dbReference type="PANTHER" id="PTHR30427:SF1">
    <property type="entry name" value="TRANSCRIPTIONAL ACTIVATOR PROTEIN LYSR"/>
    <property type="match status" value="1"/>
</dbReference>
<evidence type="ECO:0000256" key="5">
    <source>
        <dbReference type="ARBA" id="ARBA00023163"/>
    </source>
</evidence>
<keyword evidence="8" id="KW-1185">Reference proteome</keyword>
<evidence type="ECO:0000256" key="2">
    <source>
        <dbReference type="ARBA" id="ARBA00023015"/>
    </source>
</evidence>
<sequence>MKSALNLRQIEIFRAVMISGSITGAANLMNITQPGVSRTIAMLESKLGYALFKRQGRRIAPTPEAEALYREVEKSYRSIELISQVALDIGMQKAGALRIAVLPALAHWLVPKAIARFLSTRPKVKVFFESMPSRQIAELVSTKQFDLGIIELPLFRSTIEIEPLEPIPYVAVIPTSHRLAGQTSISLKELHGERMVLISQHSIVRHQIDNMLSSLGVAPDVAIETPSTSLACSLAAEGAGIALASKWTAAPFQGDHVAVLPIREAFGSNMAIIFPELGDRPALATAFAQEFRDGLRPYASLAP</sequence>
<organism evidence="7 8">
    <name type="scientific">Neorhizobium huautlense</name>
    <dbReference type="NCBI Taxonomy" id="67774"/>
    <lineage>
        <taxon>Bacteria</taxon>
        <taxon>Pseudomonadati</taxon>
        <taxon>Pseudomonadota</taxon>
        <taxon>Alphaproteobacteria</taxon>
        <taxon>Hyphomicrobiales</taxon>
        <taxon>Rhizobiaceae</taxon>
        <taxon>Rhizobium/Agrobacterium group</taxon>
        <taxon>Neorhizobium</taxon>
    </lineage>
</organism>
<protein>
    <submittedName>
        <fullName evidence="7">DNA-binding transcriptional LysR family regulator</fullName>
    </submittedName>
</protein>
<comment type="caution">
    <text evidence="7">The sequence shown here is derived from an EMBL/GenBank/DDBJ whole genome shotgun (WGS) entry which is preliminary data.</text>
</comment>
<evidence type="ECO:0000313" key="7">
    <source>
        <dbReference type="EMBL" id="MDP9839770.1"/>
    </source>
</evidence>
<dbReference type="Pfam" id="PF00126">
    <property type="entry name" value="HTH_1"/>
    <property type="match status" value="1"/>
</dbReference>
<dbReference type="EMBL" id="JAUSRF010000019">
    <property type="protein sequence ID" value="MDP9839770.1"/>
    <property type="molecule type" value="Genomic_DNA"/>
</dbReference>
<dbReference type="Proteomes" id="UP001241472">
    <property type="component" value="Unassembled WGS sequence"/>
</dbReference>
<dbReference type="SUPFAM" id="SSF46785">
    <property type="entry name" value="Winged helix' DNA-binding domain"/>
    <property type="match status" value="1"/>
</dbReference>
<evidence type="ECO:0000256" key="1">
    <source>
        <dbReference type="ARBA" id="ARBA00009437"/>
    </source>
</evidence>
<dbReference type="Pfam" id="PF03466">
    <property type="entry name" value="LysR_substrate"/>
    <property type="match status" value="1"/>
</dbReference>
<keyword evidence="2" id="KW-0805">Transcription regulation</keyword>
<dbReference type="GO" id="GO:0003677">
    <property type="term" value="F:DNA binding"/>
    <property type="evidence" value="ECO:0007669"/>
    <property type="project" value="UniProtKB-KW"/>
</dbReference>
<dbReference type="InterPro" id="IPR000847">
    <property type="entry name" value="LysR_HTH_N"/>
</dbReference>
<dbReference type="InterPro" id="IPR005119">
    <property type="entry name" value="LysR_subst-bd"/>
</dbReference>
<dbReference type="InterPro" id="IPR036388">
    <property type="entry name" value="WH-like_DNA-bd_sf"/>
</dbReference>
<name>A0ABT9PZ62_9HYPH</name>
<accession>A0ABT9PZ62</accession>
<keyword evidence="3 7" id="KW-0238">DNA-binding</keyword>
<gene>
    <name evidence="7" type="ORF">J2T09_004550</name>
</gene>
<evidence type="ECO:0000256" key="3">
    <source>
        <dbReference type="ARBA" id="ARBA00023125"/>
    </source>
</evidence>
<dbReference type="Gene3D" id="1.10.10.10">
    <property type="entry name" value="Winged helix-like DNA-binding domain superfamily/Winged helix DNA-binding domain"/>
    <property type="match status" value="1"/>
</dbReference>
<evidence type="ECO:0000313" key="8">
    <source>
        <dbReference type="Proteomes" id="UP001241472"/>
    </source>
</evidence>
<keyword evidence="5" id="KW-0804">Transcription</keyword>
<evidence type="ECO:0000259" key="6">
    <source>
        <dbReference type="PROSITE" id="PS50931"/>
    </source>
</evidence>
<proteinExistence type="inferred from homology"/>
<dbReference type="InterPro" id="IPR036390">
    <property type="entry name" value="WH_DNA-bd_sf"/>
</dbReference>
<keyword evidence="4" id="KW-0010">Activator</keyword>
<reference evidence="7 8" key="1">
    <citation type="submission" date="2023-07" db="EMBL/GenBank/DDBJ databases">
        <title>Sorghum-associated microbial communities from plants grown in Nebraska, USA.</title>
        <authorList>
            <person name="Schachtman D."/>
        </authorList>
    </citation>
    <scope>NUCLEOTIDE SEQUENCE [LARGE SCALE GENOMIC DNA]</scope>
    <source>
        <strain evidence="7 8">DS1307</strain>
    </source>
</reference>